<keyword evidence="9" id="KW-0670">Pyruvate</keyword>
<reference evidence="10 11" key="1">
    <citation type="journal article" date="2015" name="Nature">
        <title>rRNA introns, odd ribosomes, and small enigmatic genomes across a large radiation of phyla.</title>
        <authorList>
            <person name="Brown C.T."/>
            <person name="Hug L.A."/>
            <person name="Thomas B.C."/>
            <person name="Sharon I."/>
            <person name="Castelle C.J."/>
            <person name="Singh A."/>
            <person name="Wilkins M.J."/>
            <person name="Williams K.H."/>
            <person name="Banfield J.F."/>
        </authorList>
    </citation>
    <scope>NUCLEOTIDE SEQUENCE [LARGE SCALE GENOMIC DNA]</scope>
</reference>
<dbReference type="GO" id="GO:0004014">
    <property type="term" value="F:adenosylmethionine decarboxylase activity"/>
    <property type="evidence" value="ECO:0007669"/>
    <property type="project" value="InterPro"/>
</dbReference>
<dbReference type="Proteomes" id="UP000034207">
    <property type="component" value="Unassembled WGS sequence"/>
</dbReference>
<protein>
    <submittedName>
        <fullName evidence="10">S-adenosylmethionine decarboxylase proenzyme</fullName>
    </submittedName>
</protein>
<evidence type="ECO:0000256" key="5">
    <source>
        <dbReference type="ARBA" id="ARBA00023115"/>
    </source>
</evidence>
<keyword evidence="3" id="KW-0068">Autocatalytic cleavage</keyword>
<comment type="cofactor">
    <cofactor evidence="1">
        <name>pyruvate</name>
        <dbReference type="ChEBI" id="CHEBI:15361"/>
    </cofactor>
</comment>
<dbReference type="AlphaFoldDB" id="A0A0G0LP44"/>
<keyword evidence="7" id="KW-0456">Lyase</keyword>
<sequence length="115" mass="13337">MKNVKRYHLTLDFHGCNENTLADMDIFYDLLNELPEKIGMKKLTMPYLMKGDYYPGITGFVVIETSHISLHSFTETKQLLIDVFSCQPYDPEKIESELTAIFKPEKVIKNFVKSP</sequence>
<dbReference type="PANTHER" id="PTHR33866">
    <property type="entry name" value="S-ADENOSYLMETHIONINE DECARBOXYLASE PROENZYME"/>
    <property type="match status" value="1"/>
</dbReference>
<evidence type="ECO:0000256" key="4">
    <source>
        <dbReference type="ARBA" id="ARBA00023066"/>
    </source>
</evidence>
<dbReference type="InterPro" id="IPR016067">
    <property type="entry name" value="S-AdoMet_deCO2ase_core"/>
</dbReference>
<dbReference type="GO" id="GO:0008295">
    <property type="term" value="P:spermidine biosynthetic process"/>
    <property type="evidence" value="ECO:0007669"/>
    <property type="project" value="UniProtKB-KW"/>
</dbReference>
<dbReference type="EMBL" id="LBVV01000017">
    <property type="protein sequence ID" value="KKQ93643.1"/>
    <property type="molecule type" value="Genomic_DNA"/>
</dbReference>
<dbReference type="InterPro" id="IPR003826">
    <property type="entry name" value="AdoMetDC_fam_prok"/>
</dbReference>
<evidence type="ECO:0000313" key="11">
    <source>
        <dbReference type="Proteomes" id="UP000034207"/>
    </source>
</evidence>
<dbReference type="SUPFAM" id="SSF56276">
    <property type="entry name" value="S-adenosylmethionine decarboxylase"/>
    <property type="match status" value="1"/>
</dbReference>
<evidence type="ECO:0000313" key="10">
    <source>
        <dbReference type="EMBL" id="KKQ93643.1"/>
    </source>
</evidence>
<keyword evidence="5" id="KW-0620">Polyamine biosynthesis</keyword>
<keyword evidence="2" id="KW-0210">Decarboxylase</keyword>
<comment type="caution">
    <text evidence="10">The sequence shown here is derived from an EMBL/GenBank/DDBJ whole genome shotgun (WGS) entry which is preliminary data.</text>
</comment>
<keyword evidence="8" id="KW-0704">Schiff base</keyword>
<evidence type="ECO:0000256" key="2">
    <source>
        <dbReference type="ARBA" id="ARBA00022793"/>
    </source>
</evidence>
<organism evidence="10 11">
    <name type="scientific">candidate division CPR2 bacterium GW2011_GWC2_39_10</name>
    <dbReference type="NCBI Taxonomy" id="1618345"/>
    <lineage>
        <taxon>Bacteria</taxon>
        <taxon>Bacteria division CPR2</taxon>
    </lineage>
</organism>
<dbReference type="PANTHER" id="PTHR33866:SF2">
    <property type="entry name" value="S-ADENOSYLMETHIONINE DECARBOXYLASE PROENZYME"/>
    <property type="match status" value="1"/>
</dbReference>
<keyword evidence="6" id="KW-0865">Zymogen</keyword>
<name>A0A0G0LP44_UNCC2</name>
<accession>A0A0G0LP44</accession>
<evidence type="ECO:0000256" key="1">
    <source>
        <dbReference type="ARBA" id="ARBA00001928"/>
    </source>
</evidence>
<keyword evidence="4" id="KW-0745">Spermidine biosynthesis</keyword>
<gene>
    <name evidence="10" type="ORF">UT18_C0017G0013</name>
</gene>
<dbReference type="Gene3D" id="3.60.90.10">
    <property type="entry name" value="S-adenosylmethionine decarboxylase"/>
    <property type="match status" value="1"/>
</dbReference>
<evidence type="ECO:0000256" key="6">
    <source>
        <dbReference type="ARBA" id="ARBA00023145"/>
    </source>
</evidence>
<evidence type="ECO:0000256" key="9">
    <source>
        <dbReference type="ARBA" id="ARBA00023317"/>
    </source>
</evidence>
<evidence type="ECO:0000256" key="7">
    <source>
        <dbReference type="ARBA" id="ARBA00023239"/>
    </source>
</evidence>
<dbReference type="Pfam" id="PF02675">
    <property type="entry name" value="AdoMet_dc"/>
    <property type="match status" value="1"/>
</dbReference>
<dbReference type="STRING" id="1618345.UT18_C0017G0013"/>
<evidence type="ECO:0000256" key="8">
    <source>
        <dbReference type="ARBA" id="ARBA00023270"/>
    </source>
</evidence>
<dbReference type="GO" id="GO:0005829">
    <property type="term" value="C:cytosol"/>
    <property type="evidence" value="ECO:0007669"/>
    <property type="project" value="TreeGrafter"/>
</dbReference>
<proteinExistence type="predicted"/>
<evidence type="ECO:0000256" key="3">
    <source>
        <dbReference type="ARBA" id="ARBA00022813"/>
    </source>
</evidence>